<dbReference type="SFLD" id="SFLDS00003">
    <property type="entry name" value="Haloacid_Dehalogenase"/>
    <property type="match status" value="1"/>
</dbReference>
<reference evidence="1" key="1">
    <citation type="journal article" date="2022" name="Arch. Microbiol.">
        <title>Thiomicrorhabdus immobilis sp. nov., a mesophilic sulfur-oxidizing bacterium isolated from sediment of a brackish lake in northern Japan.</title>
        <authorList>
            <person name="Kojima H."/>
            <person name="Mochizuki J."/>
            <person name="Kanda M."/>
            <person name="Watanabe T."/>
            <person name="Fukui M."/>
        </authorList>
    </citation>
    <scope>NUCLEOTIDE SEQUENCE</scope>
    <source>
        <strain evidence="1">Am19</strain>
    </source>
</reference>
<dbReference type="SFLD" id="SFLDG01135">
    <property type="entry name" value="C1.5.6:_HAD__Beta-PGM__Phospha"/>
    <property type="match status" value="1"/>
</dbReference>
<dbReference type="NCBIfam" id="TIGR01549">
    <property type="entry name" value="HAD-SF-IA-v1"/>
    <property type="match status" value="1"/>
</dbReference>
<dbReference type="SUPFAM" id="SSF56784">
    <property type="entry name" value="HAD-like"/>
    <property type="match status" value="1"/>
</dbReference>
<dbReference type="GO" id="GO:0016787">
    <property type="term" value="F:hydrolase activity"/>
    <property type="evidence" value="ECO:0007669"/>
    <property type="project" value="UniProtKB-KW"/>
</dbReference>
<keyword evidence="2" id="KW-1185">Reference proteome</keyword>
<dbReference type="InterPro" id="IPR041492">
    <property type="entry name" value="HAD_2"/>
</dbReference>
<accession>A0ABM7MCB9</accession>
<dbReference type="Gene3D" id="1.10.150.240">
    <property type="entry name" value="Putative phosphatase, domain 2"/>
    <property type="match status" value="1"/>
</dbReference>
<name>A0ABM7MCB9_9GAMM</name>
<sequence>MDLRRDNMQEINKSSAARYRAVIFDWDGTLMNSEARIVDAIQTAARETGLPVLSYHDSKQIIGLSLENAILGLYPDLNQSQVVAMSEAYTQCFLEESNVDMVPFDGAEALLLNLKQQGLKLAIATGKSRKGLNAVLAETGFGVYFDMTRTPVESASKPDPLMLTQILEEFGLKVSEAVMIGDTTFDMEMAQNIDMDRVALSHGVHQTEVLQSFNPKATLDSLNELNMWLMNHI</sequence>
<dbReference type="InterPro" id="IPR050155">
    <property type="entry name" value="HAD-like_hydrolase_sf"/>
</dbReference>
<organism evidence="1 2">
    <name type="scientific">Thiomicrorhabdus immobilis</name>
    <dbReference type="NCBI Taxonomy" id="2791037"/>
    <lineage>
        <taxon>Bacteria</taxon>
        <taxon>Pseudomonadati</taxon>
        <taxon>Pseudomonadota</taxon>
        <taxon>Gammaproteobacteria</taxon>
        <taxon>Thiotrichales</taxon>
        <taxon>Piscirickettsiaceae</taxon>
        <taxon>Thiomicrorhabdus</taxon>
    </lineage>
</organism>
<dbReference type="InterPro" id="IPR023214">
    <property type="entry name" value="HAD_sf"/>
</dbReference>
<keyword evidence="1" id="KW-0378">Hydrolase</keyword>
<dbReference type="Pfam" id="PF13419">
    <property type="entry name" value="HAD_2"/>
    <property type="match status" value="1"/>
</dbReference>
<gene>
    <name evidence="1" type="ORF">THMIRHAM_08340</name>
</gene>
<evidence type="ECO:0000313" key="1">
    <source>
        <dbReference type="EMBL" id="BCN93049.1"/>
    </source>
</evidence>
<dbReference type="InterPro" id="IPR006439">
    <property type="entry name" value="HAD-SF_hydro_IA"/>
</dbReference>
<evidence type="ECO:0000313" key="2">
    <source>
        <dbReference type="Proteomes" id="UP001054820"/>
    </source>
</evidence>
<dbReference type="Proteomes" id="UP001054820">
    <property type="component" value="Chromosome"/>
</dbReference>
<dbReference type="PANTHER" id="PTHR43434:SF24">
    <property type="entry name" value="HYDROLASE-RELATED"/>
    <property type="match status" value="1"/>
</dbReference>
<dbReference type="InterPro" id="IPR023198">
    <property type="entry name" value="PGP-like_dom2"/>
</dbReference>
<proteinExistence type="predicted"/>
<dbReference type="SFLD" id="SFLDG01129">
    <property type="entry name" value="C1.5:_HAD__Beta-PGM__Phosphata"/>
    <property type="match status" value="1"/>
</dbReference>
<protein>
    <submittedName>
        <fullName evidence="1">Hydrolase</fullName>
    </submittedName>
</protein>
<dbReference type="EMBL" id="AP024202">
    <property type="protein sequence ID" value="BCN93049.1"/>
    <property type="molecule type" value="Genomic_DNA"/>
</dbReference>
<dbReference type="InterPro" id="IPR036412">
    <property type="entry name" value="HAD-like_sf"/>
</dbReference>
<dbReference type="Gene3D" id="3.40.50.1000">
    <property type="entry name" value="HAD superfamily/HAD-like"/>
    <property type="match status" value="1"/>
</dbReference>
<dbReference type="PANTHER" id="PTHR43434">
    <property type="entry name" value="PHOSPHOGLYCOLATE PHOSPHATASE"/>
    <property type="match status" value="1"/>
</dbReference>